<proteinExistence type="predicted"/>
<feature type="region of interest" description="Disordered" evidence="1">
    <location>
        <begin position="152"/>
        <end position="179"/>
    </location>
</feature>
<evidence type="ECO:0000313" key="3">
    <source>
        <dbReference type="Proteomes" id="UP000770661"/>
    </source>
</evidence>
<comment type="caution">
    <text evidence="2">The sequence shown here is derived from an EMBL/GenBank/DDBJ whole genome shotgun (WGS) entry which is preliminary data.</text>
</comment>
<evidence type="ECO:0000313" key="2">
    <source>
        <dbReference type="EMBL" id="KAG0721703.1"/>
    </source>
</evidence>
<reference evidence="2" key="1">
    <citation type="submission" date="2020-07" db="EMBL/GenBank/DDBJ databases">
        <title>The High-quality genome of the commercially important snow crab, Chionoecetes opilio.</title>
        <authorList>
            <person name="Jeong J.-H."/>
            <person name="Ryu S."/>
        </authorList>
    </citation>
    <scope>NUCLEOTIDE SEQUENCE</scope>
    <source>
        <strain evidence="2">MADBK_172401_WGS</strain>
        <tissue evidence="2">Digestive gland</tissue>
    </source>
</reference>
<dbReference type="EMBL" id="JACEEZ010010615">
    <property type="protein sequence ID" value="KAG0721703.1"/>
    <property type="molecule type" value="Genomic_DNA"/>
</dbReference>
<keyword evidence="3" id="KW-1185">Reference proteome</keyword>
<evidence type="ECO:0000256" key="1">
    <source>
        <dbReference type="SAM" id="MobiDB-lite"/>
    </source>
</evidence>
<gene>
    <name evidence="2" type="ORF">GWK47_045908</name>
</gene>
<dbReference type="AlphaFoldDB" id="A0A8J4Y565"/>
<organism evidence="2 3">
    <name type="scientific">Chionoecetes opilio</name>
    <name type="common">Atlantic snow crab</name>
    <name type="synonym">Cancer opilio</name>
    <dbReference type="NCBI Taxonomy" id="41210"/>
    <lineage>
        <taxon>Eukaryota</taxon>
        <taxon>Metazoa</taxon>
        <taxon>Ecdysozoa</taxon>
        <taxon>Arthropoda</taxon>
        <taxon>Crustacea</taxon>
        <taxon>Multicrustacea</taxon>
        <taxon>Malacostraca</taxon>
        <taxon>Eumalacostraca</taxon>
        <taxon>Eucarida</taxon>
        <taxon>Decapoda</taxon>
        <taxon>Pleocyemata</taxon>
        <taxon>Brachyura</taxon>
        <taxon>Eubrachyura</taxon>
        <taxon>Majoidea</taxon>
        <taxon>Majidae</taxon>
        <taxon>Chionoecetes</taxon>
    </lineage>
</organism>
<sequence>MQFPPHLPDGAPAYGVRGRVRARVKSNGAPLSNCTLFHHTSALKTASWLMSVSTPDQLLKFTGARQEPPALRSMARKGLDPYSLPYPLRFAGFAGKGPGQVFESTRKWRSSFARWETREIIATKNTKTPSFLMKLALLGRLFGTLKRGKSPLQAPEASYRTEGKNPGLGARKSPLGLGTAPGKKSLPFSLLDAFLPPEEGIQQWKAQQQQLTPLMI</sequence>
<name>A0A8J4Y565_CHIOP</name>
<dbReference type="Proteomes" id="UP000770661">
    <property type="component" value="Unassembled WGS sequence"/>
</dbReference>
<accession>A0A8J4Y565</accession>
<protein>
    <submittedName>
        <fullName evidence="2">Uncharacterized protein</fullName>
    </submittedName>
</protein>